<dbReference type="GO" id="GO:0005524">
    <property type="term" value="F:ATP binding"/>
    <property type="evidence" value="ECO:0007669"/>
    <property type="project" value="UniProtKB-KW"/>
</dbReference>
<dbReference type="Proteomes" id="UP000193711">
    <property type="component" value="Unassembled WGS sequence"/>
</dbReference>
<dbReference type="SUPFAM" id="SSF161098">
    <property type="entry name" value="MetI-like"/>
    <property type="match status" value="1"/>
</dbReference>
<protein>
    <submittedName>
        <fullName evidence="16">Peptide/nickel transport system permease protein</fullName>
    </submittedName>
</protein>
<evidence type="ECO:0000256" key="13">
    <source>
        <dbReference type="RuleBase" id="RU363032"/>
    </source>
</evidence>
<dbReference type="OrthoDB" id="3677453at2"/>
<evidence type="ECO:0000313" key="17">
    <source>
        <dbReference type="Proteomes" id="UP000193711"/>
    </source>
</evidence>
<feature type="domain" description="ABC transporter" evidence="14">
    <location>
        <begin position="334"/>
        <end position="582"/>
    </location>
</feature>
<feature type="transmembrane region" description="Helical" evidence="13">
    <location>
        <begin position="30"/>
        <end position="56"/>
    </location>
</feature>
<dbReference type="InterPro" id="IPR050388">
    <property type="entry name" value="ABC_Ni/Peptide_Import"/>
</dbReference>
<dbReference type="PROSITE" id="PS50893">
    <property type="entry name" value="ABC_TRANSPORTER_2"/>
    <property type="match status" value="1"/>
</dbReference>
<dbReference type="InterPro" id="IPR025966">
    <property type="entry name" value="OppC_N"/>
</dbReference>
<dbReference type="InterPro" id="IPR017871">
    <property type="entry name" value="ABC_transporter-like_CS"/>
</dbReference>
<keyword evidence="5" id="KW-1003">Cell membrane</keyword>
<comment type="similarity">
    <text evidence="13">Belongs to the binding-protein-dependent transport system permease family.</text>
</comment>
<proteinExistence type="inferred from homology"/>
<evidence type="ECO:0000256" key="6">
    <source>
        <dbReference type="ARBA" id="ARBA00022519"/>
    </source>
</evidence>
<feature type="transmembrane region" description="Helical" evidence="13">
    <location>
        <begin position="160"/>
        <end position="179"/>
    </location>
</feature>
<feature type="transmembrane region" description="Helical" evidence="13">
    <location>
        <begin position="100"/>
        <end position="125"/>
    </location>
</feature>
<dbReference type="GO" id="GO:0005886">
    <property type="term" value="C:plasma membrane"/>
    <property type="evidence" value="ECO:0007669"/>
    <property type="project" value="UniProtKB-SubCell"/>
</dbReference>
<comment type="similarity">
    <text evidence="3">Belongs to the ABC transporter superfamily.</text>
</comment>
<evidence type="ECO:0000256" key="1">
    <source>
        <dbReference type="ARBA" id="ARBA00004141"/>
    </source>
</evidence>
<evidence type="ECO:0000256" key="4">
    <source>
        <dbReference type="ARBA" id="ARBA00022448"/>
    </source>
</evidence>
<gene>
    <name evidence="16" type="ORF">SAMN06295885_2311</name>
</gene>
<keyword evidence="10" id="KW-1278">Translocase</keyword>
<sequence>MTIDQHGVDPVADGTAALVSPRRRSTFGSLLRNPLAAISLVFLLLVVVVGLASAWIAPFAPNATDLASTNAAPFTAGHPFGADASGRDILSRLMWGTQQTIIACVLVLGVSLLLGLTFGLIAGYYRGKAEAIINFVSDVVQSLPGIVMLIALYALTGPNIPAAMTVFGVIVAPSFYRLVRSVVVSVRSELYIDAAKVVGLSDFRIVGRHVLSAVRAPVIVQSSFVLATAIAILAGVDFLGLGDPSQPSWGRILQEAFNNIYTNPANVLWPALLISASILALVLLGNGLRDTLQASNRSAALKPARRKALLRSAHDERVAGANDLTPRRDDILTIRDLRVGYPRSSQDVTEVVHGVDFDLRSGEIHGLVGESGSGKSQIAFSILGILPREAVVLGGSVFFEGKDLLADKARLRKVRGRSIAYIPQEPMSNLDPSFTVGAQLVYGLRAATGASKKEAREQLSALLKRVGITDAERVMKLYPHEISGGMAQRVLICGAVASDPQLIIADEPTTALDVTVQAEVLELLRELSTERGLAMIIVTHNLGVVADICDTVSVMREGRIVETGTVDELFAAPQNPYTQDLLASSRQVELLEVSDD</sequence>
<name>A0A1X7P0C8_9MICO</name>
<reference evidence="17" key="1">
    <citation type="submission" date="2017-04" db="EMBL/GenBank/DDBJ databases">
        <authorList>
            <person name="Varghese N."/>
            <person name="Submissions S."/>
        </authorList>
    </citation>
    <scope>NUCLEOTIDE SEQUENCE [LARGE SCALE GENOMIC DNA]</scope>
    <source>
        <strain evidence="17">VKM Ac-2121</strain>
    </source>
</reference>
<evidence type="ECO:0000313" key="16">
    <source>
        <dbReference type="EMBL" id="SMH44178.1"/>
    </source>
</evidence>
<dbReference type="Gene3D" id="1.10.3720.10">
    <property type="entry name" value="MetI-like"/>
    <property type="match status" value="1"/>
</dbReference>
<evidence type="ECO:0000256" key="10">
    <source>
        <dbReference type="ARBA" id="ARBA00022967"/>
    </source>
</evidence>
<feature type="domain" description="ABC transmembrane type-1" evidence="15">
    <location>
        <begin position="97"/>
        <end position="285"/>
    </location>
</feature>
<dbReference type="PROSITE" id="PS00211">
    <property type="entry name" value="ABC_TRANSPORTER_1"/>
    <property type="match status" value="1"/>
</dbReference>
<evidence type="ECO:0000256" key="7">
    <source>
        <dbReference type="ARBA" id="ARBA00022692"/>
    </source>
</evidence>
<feature type="transmembrane region" description="Helical" evidence="13">
    <location>
        <begin position="218"/>
        <end position="241"/>
    </location>
</feature>
<dbReference type="InterPro" id="IPR003439">
    <property type="entry name" value="ABC_transporter-like_ATP-bd"/>
</dbReference>
<evidence type="ECO:0000256" key="11">
    <source>
        <dbReference type="ARBA" id="ARBA00022989"/>
    </source>
</evidence>
<evidence type="ECO:0000256" key="9">
    <source>
        <dbReference type="ARBA" id="ARBA00022840"/>
    </source>
</evidence>
<evidence type="ECO:0000256" key="5">
    <source>
        <dbReference type="ARBA" id="ARBA00022475"/>
    </source>
</evidence>
<evidence type="ECO:0000259" key="15">
    <source>
        <dbReference type="PROSITE" id="PS50928"/>
    </source>
</evidence>
<keyword evidence="17" id="KW-1185">Reference proteome</keyword>
<dbReference type="InterPro" id="IPR000515">
    <property type="entry name" value="MetI-like"/>
</dbReference>
<dbReference type="InterPro" id="IPR035906">
    <property type="entry name" value="MetI-like_sf"/>
</dbReference>
<keyword evidence="7 13" id="KW-0812">Transmembrane</keyword>
<dbReference type="EMBL" id="FXBM01000002">
    <property type="protein sequence ID" value="SMH44178.1"/>
    <property type="molecule type" value="Genomic_DNA"/>
</dbReference>
<keyword evidence="4 13" id="KW-0813">Transport</keyword>
<dbReference type="RefSeq" id="WP_085476737.1">
    <property type="nucleotide sequence ID" value="NZ_FXBM01000002.1"/>
</dbReference>
<dbReference type="PANTHER" id="PTHR43297">
    <property type="entry name" value="OLIGOPEPTIDE TRANSPORT ATP-BINDING PROTEIN APPD"/>
    <property type="match status" value="1"/>
</dbReference>
<evidence type="ECO:0000256" key="3">
    <source>
        <dbReference type="ARBA" id="ARBA00005417"/>
    </source>
</evidence>
<dbReference type="CDD" id="cd03257">
    <property type="entry name" value="ABC_NikE_OppD_transporters"/>
    <property type="match status" value="1"/>
</dbReference>
<keyword evidence="8" id="KW-0547">Nucleotide-binding</keyword>
<dbReference type="GO" id="GO:0016887">
    <property type="term" value="F:ATP hydrolysis activity"/>
    <property type="evidence" value="ECO:0007669"/>
    <property type="project" value="InterPro"/>
</dbReference>
<dbReference type="PROSITE" id="PS50928">
    <property type="entry name" value="ABC_TM1"/>
    <property type="match status" value="1"/>
</dbReference>
<evidence type="ECO:0000259" key="14">
    <source>
        <dbReference type="PROSITE" id="PS50893"/>
    </source>
</evidence>
<dbReference type="Pfam" id="PF12911">
    <property type="entry name" value="OppC_N"/>
    <property type="match status" value="1"/>
</dbReference>
<dbReference type="STRING" id="1891671.SAMN06295885_2311"/>
<keyword evidence="11 13" id="KW-1133">Transmembrane helix</keyword>
<dbReference type="SMART" id="SM00382">
    <property type="entry name" value="AAA"/>
    <property type="match status" value="1"/>
</dbReference>
<keyword evidence="12 13" id="KW-0472">Membrane</keyword>
<dbReference type="Gene3D" id="3.40.50.300">
    <property type="entry name" value="P-loop containing nucleotide triphosphate hydrolases"/>
    <property type="match status" value="1"/>
</dbReference>
<dbReference type="AlphaFoldDB" id="A0A1X7P0C8"/>
<dbReference type="SUPFAM" id="SSF52540">
    <property type="entry name" value="P-loop containing nucleoside triphosphate hydrolases"/>
    <property type="match status" value="1"/>
</dbReference>
<dbReference type="Pfam" id="PF00528">
    <property type="entry name" value="BPD_transp_1"/>
    <property type="match status" value="1"/>
</dbReference>
<dbReference type="PANTHER" id="PTHR43297:SF14">
    <property type="entry name" value="ATPASE AAA-TYPE CORE DOMAIN-CONTAINING PROTEIN"/>
    <property type="match status" value="1"/>
</dbReference>
<organism evidence="16 17">
    <name type="scientific">Rathayibacter oskolensis</name>
    <dbReference type="NCBI Taxonomy" id="1891671"/>
    <lineage>
        <taxon>Bacteria</taxon>
        <taxon>Bacillati</taxon>
        <taxon>Actinomycetota</taxon>
        <taxon>Actinomycetes</taxon>
        <taxon>Micrococcales</taxon>
        <taxon>Microbacteriaceae</taxon>
        <taxon>Rathayibacter</taxon>
    </lineage>
</organism>
<feature type="transmembrane region" description="Helical" evidence="13">
    <location>
        <begin position="132"/>
        <end position="154"/>
    </location>
</feature>
<keyword evidence="6" id="KW-0997">Cell inner membrane</keyword>
<evidence type="ECO:0000256" key="2">
    <source>
        <dbReference type="ARBA" id="ARBA00004202"/>
    </source>
</evidence>
<dbReference type="InterPro" id="IPR027417">
    <property type="entry name" value="P-loop_NTPase"/>
</dbReference>
<evidence type="ECO:0000256" key="8">
    <source>
        <dbReference type="ARBA" id="ARBA00022741"/>
    </source>
</evidence>
<dbReference type="Pfam" id="PF00005">
    <property type="entry name" value="ABC_tran"/>
    <property type="match status" value="1"/>
</dbReference>
<accession>A0A1X7P0C8</accession>
<dbReference type="CDD" id="cd06261">
    <property type="entry name" value="TM_PBP2"/>
    <property type="match status" value="1"/>
</dbReference>
<dbReference type="GO" id="GO:0055085">
    <property type="term" value="P:transmembrane transport"/>
    <property type="evidence" value="ECO:0007669"/>
    <property type="project" value="InterPro"/>
</dbReference>
<evidence type="ECO:0000256" key="12">
    <source>
        <dbReference type="ARBA" id="ARBA00023136"/>
    </source>
</evidence>
<feature type="transmembrane region" description="Helical" evidence="13">
    <location>
        <begin position="267"/>
        <end position="288"/>
    </location>
</feature>
<dbReference type="InterPro" id="IPR003593">
    <property type="entry name" value="AAA+_ATPase"/>
</dbReference>
<keyword evidence="9" id="KW-0067">ATP-binding</keyword>
<comment type="subcellular location">
    <subcellularLocation>
        <location evidence="13">Cell membrane</location>
        <topology evidence="13">Multi-pass membrane protein</topology>
    </subcellularLocation>
    <subcellularLocation>
        <location evidence="2">Cell membrane</location>
        <topology evidence="2">Peripheral membrane protein</topology>
    </subcellularLocation>
    <subcellularLocation>
        <location evidence="1">Membrane</location>
        <topology evidence="1">Multi-pass membrane protein</topology>
    </subcellularLocation>
</comment>